<keyword evidence="1" id="KW-0285">Flavoprotein</keyword>
<evidence type="ECO:0000259" key="3">
    <source>
        <dbReference type="Pfam" id="PF03358"/>
    </source>
</evidence>
<dbReference type="InterPro" id="IPR005025">
    <property type="entry name" value="FMN_Rdtase-like_dom"/>
</dbReference>
<sequence length="205" mass="22350">MFGVTTESETTPRSFLFLLGSARKDGNTELLARQAASRLPGDVEQRWLHLADLRLNPFPDLRHVGDGVAYPQPTGNERTLLDATLGATDLVIASPLYWYSVSADTKLYLDHWSAWMRVPGIDFKARMRGRTLWGVAALAGQDHQTADPLAGTLRRCADYLGMRWGGVLMGTGSEPGQVLGDASALERADTFFDASRTPVTSAAAR</sequence>
<dbReference type="PANTHER" id="PTHR43278">
    <property type="entry name" value="NAD(P)H-DEPENDENT FMN-CONTAINING OXIDOREDUCTASE YWQN-RELATED"/>
    <property type="match status" value="1"/>
</dbReference>
<proteinExistence type="predicted"/>
<keyword evidence="5" id="KW-1185">Reference proteome</keyword>
<dbReference type="Pfam" id="PF03358">
    <property type="entry name" value="FMN_red"/>
    <property type="match status" value="1"/>
</dbReference>
<protein>
    <submittedName>
        <fullName evidence="4">Flavodoxin</fullName>
    </submittedName>
</protein>
<dbReference type="EMBL" id="BMMS01000027">
    <property type="protein sequence ID" value="GGO95928.1"/>
    <property type="molecule type" value="Genomic_DNA"/>
</dbReference>
<dbReference type="PANTHER" id="PTHR43278:SF4">
    <property type="entry name" value="NAD(P)H-DEPENDENT FMN-CONTAINING OXIDOREDUCTASE YWQN-RELATED"/>
    <property type="match status" value="1"/>
</dbReference>
<organism evidence="4 5">
    <name type="scientific">Wenjunlia tyrosinilytica</name>
    <dbReference type="NCBI Taxonomy" id="1544741"/>
    <lineage>
        <taxon>Bacteria</taxon>
        <taxon>Bacillati</taxon>
        <taxon>Actinomycetota</taxon>
        <taxon>Actinomycetes</taxon>
        <taxon>Kitasatosporales</taxon>
        <taxon>Streptomycetaceae</taxon>
        <taxon>Wenjunlia</taxon>
    </lineage>
</organism>
<reference evidence="4" key="1">
    <citation type="journal article" date="2014" name="Int. J. Syst. Evol. Microbiol.">
        <title>Complete genome sequence of Corynebacterium casei LMG S-19264T (=DSM 44701T), isolated from a smear-ripened cheese.</title>
        <authorList>
            <consortium name="US DOE Joint Genome Institute (JGI-PGF)"/>
            <person name="Walter F."/>
            <person name="Albersmeier A."/>
            <person name="Kalinowski J."/>
            <person name="Ruckert C."/>
        </authorList>
    </citation>
    <scope>NUCLEOTIDE SEQUENCE</scope>
    <source>
        <strain evidence="4">CGMCC 4.7201</strain>
    </source>
</reference>
<evidence type="ECO:0000313" key="4">
    <source>
        <dbReference type="EMBL" id="GGO95928.1"/>
    </source>
</evidence>
<dbReference type="InterPro" id="IPR051796">
    <property type="entry name" value="ISF_SsuE-like"/>
</dbReference>
<evidence type="ECO:0000256" key="1">
    <source>
        <dbReference type="ARBA" id="ARBA00022630"/>
    </source>
</evidence>
<dbReference type="Proteomes" id="UP000641932">
    <property type="component" value="Unassembled WGS sequence"/>
</dbReference>
<name>A0A917ZVC4_9ACTN</name>
<dbReference type="InterPro" id="IPR029039">
    <property type="entry name" value="Flavoprotein-like_sf"/>
</dbReference>
<dbReference type="Gene3D" id="3.40.50.360">
    <property type="match status" value="1"/>
</dbReference>
<dbReference type="AlphaFoldDB" id="A0A917ZVC4"/>
<accession>A0A917ZVC4</accession>
<feature type="domain" description="NADPH-dependent FMN reductase-like" evidence="3">
    <location>
        <begin position="16"/>
        <end position="144"/>
    </location>
</feature>
<keyword evidence="2" id="KW-0288">FMN</keyword>
<evidence type="ECO:0000256" key="2">
    <source>
        <dbReference type="ARBA" id="ARBA00022643"/>
    </source>
</evidence>
<gene>
    <name evidence="4" type="ORF">GCM10012280_54260</name>
</gene>
<comment type="caution">
    <text evidence="4">The sequence shown here is derived from an EMBL/GenBank/DDBJ whole genome shotgun (WGS) entry which is preliminary data.</text>
</comment>
<dbReference type="SUPFAM" id="SSF52218">
    <property type="entry name" value="Flavoproteins"/>
    <property type="match status" value="1"/>
</dbReference>
<reference evidence="4" key="2">
    <citation type="submission" date="2020-09" db="EMBL/GenBank/DDBJ databases">
        <authorList>
            <person name="Sun Q."/>
            <person name="Zhou Y."/>
        </authorList>
    </citation>
    <scope>NUCLEOTIDE SEQUENCE</scope>
    <source>
        <strain evidence="4">CGMCC 4.7201</strain>
    </source>
</reference>
<evidence type="ECO:0000313" key="5">
    <source>
        <dbReference type="Proteomes" id="UP000641932"/>
    </source>
</evidence>
<dbReference type="GO" id="GO:0016491">
    <property type="term" value="F:oxidoreductase activity"/>
    <property type="evidence" value="ECO:0007669"/>
    <property type="project" value="InterPro"/>
</dbReference>